<dbReference type="InterPro" id="IPR014306">
    <property type="entry name" value="Hydroxyisourate_hydrolase"/>
</dbReference>
<evidence type="ECO:0000256" key="6">
    <source>
        <dbReference type="ARBA" id="ARBA00022801"/>
    </source>
</evidence>
<evidence type="ECO:0000256" key="2">
    <source>
        <dbReference type="ARBA" id="ARBA00002704"/>
    </source>
</evidence>
<gene>
    <name evidence="10" type="ORF">EV193_10732</name>
</gene>
<dbReference type="EMBL" id="SGWQ01000007">
    <property type="protein sequence ID" value="RZS36351.1"/>
    <property type="molecule type" value="Genomic_DNA"/>
</dbReference>
<dbReference type="CDD" id="cd05822">
    <property type="entry name" value="TLP_HIUase"/>
    <property type="match status" value="1"/>
</dbReference>
<dbReference type="Proteomes" id="UP000294257">
    <property type="component" value="Unassembled WGS sequence"/>
</dbReference>
<dbReference type="EC" id="3.5.2.17" evidence="8"/>
<dbReference type="PANTHER" id="PTHR10395">
    <property type="entry name" value="URICASE AND TRANSTHYRETIN-RELATED"/>
    <property type="match status" value="1"/>
</dbReference>
<evidence type="ECO:0000259" key="9">
    <source>
        <dbReference type="Pfam" id="PF00576"/>
    </source>
</evidence>
<protein>
    <recommendedName>
        <fullName evidence="8">5-hydroxyisourate hydrolase</fullName>
        <shortName evidence="8">HIU hydrolase</shortName>
        <shortName evidence="8">HIUHase</shortName>
        <ecNumber evidence="8">3.5.2.17</ecNumber>
    </recommendedName>
</protein>
<evidence type="ECO:0000256" key="4">
    <source>
        <dbReference type="ARBA" id="ARBA00011881"/>
    </source>
</evidence>
<organism evidence="10 11">
    <name type="scientific">Herbihabitans rhizosphaerae</name>
    <dbReference type="NCBI Taxonomy" id="1872711"/>
    <lineage>
        <taxon>Bacteria</taxon>
        <taxon>Bacillati</taxon>
        <taxon>Actinomycetota</taxon>
        <taxon>Actinomycetes</taxon>
        <taxon>Pseudonocardiales</taxon>
        <taxon>Pseudonocardiaceae</taxon>
        <taxon>Herbihabitans</taxon>
    </lineage>
</organism>
<feature type="binding site" evidence="7">
    <location>
        <position position="101"/>
    </location>
    <ligand>
        <name>substrate</name>
    </ligand>
</feature>
<dbReference type="SUPFAM" id="SSF49472">
    <property type="entry name" value="Transthyretin (synonym: prealbumin)"/>
    <property type="match status" value="1"/>
</dbReference>
<dbReference type="GO" id="GO:0033971">
    <property type="term" value="F:hydroxyisourate hydrolase activity"/>
    <property type="evidence" value="ECO:0007669"/>
    <property type="project" value="UniProtKB-EC"/>
</dbReference>
<accession>A0A4Q7KLE6</accession>
<feature type="binding site" evidence="7">
    <location>
        <position position="40"/>
    </location>
    <ligand>
        <name>substrate</name>
    </ligand>
</feature>
<dbReference type="Gene3D" id="2.60.40.180">
    <property type="entry name" value="Transthyretin/hydroxyisourate hydrolase domain"/>
    <property type="match status" value="1"/>
</dbReference>
<evidence type="ECO:0000256" key="5">
    <source>
        <dbReference type="ARBA" id="ARBA00022631"/>
    </source>
</evidence>
<evidence type="ECO:0000256" key="8">
    <source>
        <dbReference type="RuleBase" id="RU361270"/>
    </source>
</evidence>
<feature type="binding site" evidence="7">
    <location>
        <position position="6"/>
    </location>
    <ligand>
        <name>substrate</name>
    </ligand>
</feature>
<dbReference type="AlphaFoldDB" id="A0A4Q7KLE6"/>
<reference evidence="10 11" key="1">
    <citation type="submission" date="2019-02" db="EMBL/GenBank/DDBJ databases">
        <title>Genomic Encyclopedia of Type Strains, Phase IV (KMG-IV): sequencing the most valuable type-strain genomes for metagenomic binning, comparative biology and taxonomic classification.</title>
        <authorList>
            <person name="Goeker M."/>
        </authorList>
    </citation>
    <scope>NUCLEOTIDE SEQUENCE [LARGE SCALE GENOMIC DNA]</scope>
    <source>
        <strain evidence="10 11">DSM 101727</strain>
    </source>
</reference>
<dbReference type="OrthoDB" id="9792386at2"/>
<keyword evidence="6 8" id="KW-0378">Hydrolase</keyword>
<comment type="similarity">
    <text evidence="3 8">Belongs to the transthyretin family. 5-hydroxyisourate hydrolase subfamily.</text>
</comment>
<keyword evidence="5 8" id="KW-0659">Purine metabolism</keyword>
<dbReference type="Pfam" id="PF00576">
    <property type="entry name" value="Transthyretin"/>
    <property type="match status" value="1"/>
</dbReference>
<comment type="caution">
    <text evidence="10">The sequence shown here is derived from an EMBL/GenBank/DDBJ whole genome shotgun (WGS) entry which is preliminary data.</text>
</comment>
<sequence>MSLSTHVLDSTRGRPAAAMSIRLESPDGSTVKAVTDDDGRVRDFGDLIAGTHRLVFDTGAYFTGLGVDAFYPEVVVAFEITEPEQHHHVPLLLSPFAYSTYRGS</sequence>
<evidence type="ECO:0000256" key="7">
    <source>
        <dbReference type="PIRSR" id="PIRSR600895-51"/>
    </source>
</evidence>
<comment type="subunit">
    <text evidence="4 8">Homotetramer.</text>
</comment>
<keyword evidence="11" id="KW-1185">Reference proteome</keyword>
<dbReference type="InterPro" id="IPR000895">
    <property type="entry name" value="Transthyretin/HIU_hydrolase"/>
</dbReference>
<name>A0A4Q7KLE6_9PSEU</name>
<dbReference type="PROSITE" id="PS00768">
    <property type="entry name" value="TRANSTHYRETIN_1"/>
    <property type="match status" value="1"/>
</dbReference>
<dbReference type="GO" id="GO:0006144">
    <property type="term" value="P:purine nucleobase metabolic process"/>
    <property type="evidence" value="ECO:0007669"/>
    <property type="project" value="UniProtKB-KW"/>
</dbReference>
<dbReference type="PRINTS" id="PR00189">
    <property type="entry name" value="TRNSTHYRETIN"/>
</dbReference>
<comment type="catalytic activity">
    <reaction evidence="1 8">
        <text>5-hydroxyisourate + H2O = 5-hydroxy-2-oxo-4-ureido-2,5-dihydro-1H-imidazole-5-carboxylate + H(+)</text>
        <dbReference type="Rhea" id="RHEA:23736"/>
        <dbReference type="ChEBI" id="CHEBI:15377"/>
        <dbReference type="ChEBI" id="CHEBI:15378"/>
        <dbReference type="ChEBI" id="CHEBI:18072"/>
        <dbReference type="ChEBI" id="CHEBI:58639"/>
        <dbReference type="EC" id="3.5.2.17"/>
    </reaction>
</comment>
<evidence type="ECO:0000256" key="3">
    <source>
        <dbReference type="ARBA" id="ARBA00009850"/>
    </source>
</evidence>
<dbReference type="NCBIfam" id="TIGR02962">
    <property type="entry name" value="hdxy_isourate"/>
    <property type="match status" value="1"/>
</dbReference>
<dbReference type="InterPro" id="IPR036817">
    <property type="entry name" value="Transthyretin/HIU_hydrolase_sf"/>
</dbReference>
<evidence type="ECO:0000313" key="10">
    <source>
        <dbReference type="EMBL" id="RZS36351.1"/>
    </source>
</evidence>
<proteinExistence type="inferred from homology"/>
<dbReference type="RefSeq" id="WP_130345866.1">
    <property type="nucleotide sequence ID" value="NZ_SGWQ01000007.1"/>
</dbReference>
<dbReference type="InterPro" id="IPR023418">
    <property type="entry name" value="Thyroxine_BS"/>
</dbReference>
<comment type="function">
    <text evidence="2">Catalyzes the hydrolysis of 5-hydroxyisourate (HIU) to 2-oxo-4-hydroxy-4-carboxy-5-ureidoimidazoline (OHCU).</text>
</comment>
<dbReference type="InterPro" id="IPR023416">
    <property type="entry name" value="Transthyretin/HIU_hydrolase_d"/>
</dbReference>
<dbReference type="PANTHER" id="PTHR10395:SF7">
    <property type="entry name" value="5-HYDROXYISOURATE HYDROLASE"/>
    <property type="match status" value="1"/>
</dbReference>
<evidence type="ECO:0000256" key="1">
    <source>
        <dbReference type="ARBA" id="ARBA00001043"/>
    </source>
</evidence>
<feature type="domain" description="Transthyretin/hydroxyisourate hydrolase" evidence="9">
    <location>
        <begin position="3"/>
        <end position="103"/>
    </location>
</feature>
<evidence type="ECO:0000313" key="11">
    <source>
        <dbReference type="Proteomes" id="UP000294257"/>
    </source>
</evidence>